<reference evidence="3" key="1">
    <citation type="submission" date="2022-02" db="EMBL/GenBank/DDBJ databases">
        <authorList>
            <person name="King R."/>
        </authorList>
    </citation>
    <scope>NUCLEOTIDE SEQUENCE</scope>
</reference>
<dbReference type="Gene3D" id="2.70.220.10">
    <property type="entry name" value="Ganglioside GM2 activator"/>
    <property type="match status" value="1"/>
</dbReference>
<dbReference type="Pfam" id="PF02221">
    <property type="entry name" value="E1_DerP2_DerF2"/>
    <property type="match status" value="1"/>
</dbReference>
<sequence>MVYITKNACSNFKKVLGNVWYTIVKAFNITSYDCPIQAGTYKTTGVDLKEFEDLNYPKVYFYGKYRATYKIKNEENKVFSCCIVEFSLVRPWEKSI</sequence>
<dbReference type="EMBL" id="OU899036">
    <property type="protein sequence ID" value="CAH1731483.1"/>
    <property type="molecule type" value="Genomic_DNA"/>
</dbReference>
<evidence type="ECO:0000256" key="1">
    <source>
        <dbReference type="ARBA" id="ARBA00022729"/>
    </source>
</evidence>
<keyword evidence="4" id="KW-1185">Reference proteome</keyword>
<name>A0A9P0J6Y5_APHGO</name>
<evidence type="ECO:0000259" key="2">
    <source>
        <dbReference type="Pfam" id="PF02221"/>
    </source>
</evidence>
<evidence type="ECO:0000313" key="3">
    <source>
        <dbReference type="EMBL" id="CAH1731483.1"/>
    </source>
</evidence>
<evidence type="ECO:0000313" key="4">
    <source>
        <dbReference type="Proteomes" id="UP001154329"/>
    </source>
</evidence>
<feature type="domain" description="MD-2-related lipid-recognition" evidence="2">
    <location>
        <begin position="4"/>
        <end position="86"/>
    </location>
</feature>
<accession>A0A9P0J6Y5</accession>
<reference evidence="3" key="2">
    <citation type="submission" date="2022-10" db="EMBL/GenBank/DDBJ databases">
        <authorList>
            <consortium name="ENA_rothamsted_submissions"/>
            <consortium name="culmorum"/>
            <person name="King R."/>
        </authorList>
    </citation>
    <scope>NUCLEOTIDE SEQUENCE</scope>
</reference>
<keyword evidence="1" id="KW-0732">Signal</keyword>
<gene>
    <name evidence="3" type="ORF">APHIGO_LOCUS8181</name>
</gene>
<protein>
    <recommendedName>
        <fullName evidence="2">MD-2-related lipid-recognition domain-containing protein</fullName>
    </recommendedName>
</protein>
<proteinExistence type="predicted"/>
<organism evidence="3 4">
    <name type="scientific">Aphis gossypii</name>
    <name type="common">Cotton aphid</name>
    <dbReference type="NCBI Taxonomy" id="80765"/>
    <lineage>
        <taxon>Eukaryota</taxon>
        <taxon>Metazoa</taxon>
        <taxon>Ecdysozoa</taxon>
        <taxon>Arthropoda</taxon>
        <taxon>Hexapoda</taxon>
        <taxon>Insecta</taxon>
        <taxon>Pterygota</taxon>
        <taxon>Neoptera</taxon>
        <taxon>Paraneoptera</taxon>
        <taxon>Hemiptera</taxon>
        <taxon>Sternorrhyncha</taxon>
        <taxon>Aphidomorpha</taxon>
        <taxon>Aphidoidea</taxon>
        <taxon>Aphididae</taxon>
        <taxon>Aphidini</taxon>
        <taxon>Aphis</taxon>
        <taxon>Aphis</taxon>
    </lineage>
</organism>
<dbReference type="AlphaFoldDB" id="A0A9P0J6Y5"/>
<dbReference type="InterPro" id="IPR003172">
    <property type="entry name" value="ML_dom"/>
</dbReference>
<dbReference type="Proteomes" id="UP001154329">
    <property type="component" value="Chromosome 3"/>
</dbReference>
<dbReference type="InterPro" id="IPR036846">
    <property type="entry name" value="GM2-AP_sf"/>
</dbReference>